<proteinExistence type="predicted"/>
<dbReference type="RefSeq" id="WP_111699786.1">
    <property type="nucleotide sequence ID" value="NZ_QFZU02000048.1"/>
</dbReference>
<gene>
    <name evidence="1" type="ORF">DI270_011035</name>
</gene>
<protein>
    <submittedName>
        <fullName evidence="1">Uncharacterized protein</fullName>
    </submittedName>
</protein>
<reference evidence="1 2" key="1">
    <citation type="submission" date="2018-08" db="EMBL/GenBank/DDBJ databases">
        <title>Microbispora. triticiradicis sp. nov., a novel actinomycete isolated from the root of wheat (Triticum aestivum L.)).</title>
        <authorList>
            <person name="Han C."/>
        </authorList>
    </citation>
    <scope>NUCLEOTIDE SEQUENCE [LARGE SCALE GENOMIC DNA]</scope>
    <source>
        <strain evidence="1 2">NEAU-HRDPA2-9</strain>
    </source>
</reference>
<organism evidence="1 2">
    <name type="scientific">Microbispora triticiradicis</name>
    <dbReference type="NCBI Taxonomy" id="2200763"/>
    <lineage>
        <taxon>Bacteria</taxon>
        <taxon>Bacillati</taxon>
        <taxon>Actinomycetota</taxon>
        <taxon>Actinomycetes</taxon>
        <taxon>Streptosporangiales</taxon>
        <taxon>Streptosporangiaceae</taxon>
        <taxon>Microbispora</taxon>
    </lineage>
</organism>
<accession>A0ABX9LLS7</accession>
<keyword evidence="2" id="KW-1185">Reference proteome</keyword>
<name>A0ABX9LLS7_9ACTN</name>
<sequence>MGAAPEEAAGRAPHTLDIGLPVETLLPGLRRVLDGDPPGGPQPATMSVDAVNRRGRAARLSITVTPLHEDDASVHGLILVLTAE</sequence>
<comment type="caution">
    <text evidence="1">The sequence shown here is derived from an EMBL/GenBank/DDBJ whole genome shotgun (WGS) entry which is preliminary data.</text>
</comment>
<evidence type="ECO:0000313" key="2">
    <source>
        <dbReference type="Proteomes" id="UP000262538"/>
    </source>
</evidence>
<evidence type="ECO:0000313" key="1">
    <source>
        <dbReference type="EMBL" id="RGA04946.1"/>
    </source>
</evidence>
<dbReference type="EMBL" id="QFZU02000048">
    <property type="protein sequence ID" value="RGA04946.1"/>
    <property type="molecule type" value="Genomic_DNA"/>
</dbReference>
<dbReference type="Proteomes" id="UP000262538">
    <property type="component" value="Unassembled WGS sequence"/>
</dbReference>